<evidence type="ECO:0000313" key="1">
    <source>
        <dbReference type="EMBL" id="KAK3255071.1"/>
    </source>
</evidence>
<proteinExistence type="predicted"/>
<sequence length="148" mass="18155">MQTIFGDHKDETIGNFHRKMLKHLSGNPVIWTEKDVFMAYITRRFPKCYPTLDWKKMWTFLREERKISVTFKALGYTKLEKNRMKGLYGCMMNYWRSRGALNYRWSEAWLAYHTRDEKQSMPYEAFMYREEYGVKQFRMDIVRMQLIS</sequence>
<gene>
    <name evidence="1" type="ORF">CYMTET_35698</name>
</gene>
<dbReference type="Proteomes" id="UP001190700">
    <property type="component" value="Unassembled WGS sequence"/>
</dbReference>
<dbReference type="EMBL" id="LGRX02022861">
    <property type="protein sequence ID" value="KAK3255071.1"/>
    <property type="molecule type" value="Genomic_DNA"/>
</dbReference>
<reference evidence="1 2" key="1">
    <citation type="journal article" date="2015" name="Genome Biol. Evol.">
        <title>Comparative Genomics of a Bacterivorous Green Alga Reveals Evolutionary Causalities and Consequences of Phago-Mixotrophic Mode of Nutrition.</title>
        <authorList>
            <person name="Burns J.A."/>
            <person name="Paasch A."/>
            <person name="Narechania A."/>
            <person name="Kim E."/>
        </authorList>
    </citation>
    <scope>NUCLEOTIDE SEQUENCE [LARGE SCALE GENOMIC DNA]</scope>
    <source>
        <strain evidence="1 2">PLY_AMNH</strain>
    </source>
</reference>
<accession>A0AAE0F8L8</accession>
<comment type="caution">
    <text evidence="1">The sequence shown here is derived from an EMBL/GenBank/DDBJ whole genome shotgun (WGS) entry which is preliminary data.</text>
</comment>
<evidence type="ECO:0000313" key="2">
    <source>
        <dbReference type="Proteomes" id="UP001190700"/>
    </source>
</evidence>
<organism evidence="1 2">
    <name type="scientific">Cymbomonas tetramitiformis</name>
    <dbReference type="NCBI Taxonomy" id="36881"/>
    <lineage>
        <taxon>Eukaryota</taxon>
        <taxon>Viridiplantae</taxon>
        <taxon>Chlorophyta</taxon>
        <taxon>Pyramimonadophyceae</taxon>
        <taxon>Pyramimonadales</taxon>
        <taxon>Pyramimonadaceae</taxon>
        <taxon>Cymbomonas</taxon>
    </lineage>
</organism>
<name>A0AAE0F8L8_9CHLO</name>
<dbReference type="AlphaFoldDB" id="A0AAE0F8L8"/>
<keyword evidence="2" id="KW-1185">Reference proteome</keyword>
<protein>
    <submittedName>
        <fullName evidence="1">Uncharacterized protein</fullName>
    </submittedName>
</protein>